<dbReference type="HOGENOM" id="CLU_2690215_0_0_1"/>
<accession>K1QIP2</accession>
<dbReference type="EMBL" id="JH818229">
    <property type="protein sequence ID" value="EKC31049.1"/>
    <property type="molecule type" value="Genomic_DNA"/>
</dbReference>
<evidence type="ECO:0000256" key="1">
    <source>
        <dbReference type="SAM" id="MobiDB-lite"/>
    </source>
</evidence>
<dbReference type="AlphaFoldDB" id="K1QIP2"/>
<gene>
    <name evidence="2" type="ORF">CGI_10016894</name>
</gene>
<organism evidence="2">
    <name type="scientific">Magallana gigas</name>
    <name type="common">Pacific oyster</name>
    <name type="synonym">Crassostrea gigas</name>
    <dbReference type="NCBI Taxonomy" id="29159"/>
    <lineage>
        <taxon>Eukaryota</taxon>
        <taxon>Metazoa</taxon>
        <taxon>Spiralia</taxon>
        <taxon>Lophotrochozoa</taxon>
        <taxon>Mollusca</taxon>
        <taxon>Bivalvia</taxon>
        <taxon>Autobranchia</taxon>
        <taxon>Pteriomorphia</taxon>
        <taxon>Ostreida</taxon>
        <taxon>Ostreoidea</taxon>
        <taxon>Ostreidae</taxon>
        <taxon>Magallana</taxon>
    </lineage>
</organism>
<name>K1QIP2_MAGGI</name>
<evidence type="ECO:0000313" key="2">
    <source>
        <dbReference type="EMBL" id="EKC31049.1"/>
    </source>
</evidence>
<reference evidence="2" key="1">
    <citation type="journal article" date="2012" name="Nature">
        <title>The oyster genome reveals stress adaptation and complexity of shell formation.</title>
        <authorList>
            <person name="Zhang G."/>
            <person name="Fang X."/>
            <person name="Guo X."/>
            <person name="Li L."/>
            <person name="Luo R."/>
            <person name="Xu F."/>
            <person name="Yang P."/>
            <person name="Zhang L."/>
            <person name="Wang X."/>
            <person name="Qi H."/>
            <person name="Xiong Z."/>
            <person name="Que H."/>
            <person name="Xie Y."/>
            <person name="Holland P.W."/>
            <person name="Paps J."/>
            <person name="Zhu Y."/>
            <person name="Wu F."/>
            <person name="Chen Y."/>
            <person name="Wang J."/>
            <person name="Peng C."/>
            <person name="Meng J."/>
            <person name="Yang L."/>
            <person name="Liu J."/>
            <person name="Wen B."/>
            <person name="Zhang N."/>
            <person name="Huang Z."/>
            <person name="Zhu Q."/>
            <person name="Feng Y."/>
            <person name="Mount A."/>
            <person name="Hedgecock D."/>
            <person name="Xu Z."/>
            <person name="Liu Y."/>
            <person name="Domazet-Loso T."/>
            <person name="Du Y."/>
            <person name="Sun X."/>
            <person name="Zhang S."/>
            <person name="Liu B."/>
            <person name="Cheng P."/>
            <person name="Jiang X."/>
            <person name="Li J."/>
            <person name="Fan D."/>
            <person name="Wang W."/>
            <person name="Fu W."/>
            <person name="Wang T."/>
            <person name="Wang B."/>
            <person name="Zhang J."/>
            <person name="Peng Z."/>
            <person name="Li Y."/>
            <person name="Li N."/>
            <person name="Wang J."/>
            <person name="Chen M."/>
            <person name="He Y."/>
            <person name="Tan F."/>
            <person name="Song X."/>
            <person name="Zheng Q."/>
            <person name="Huang R."/>
            <person name="Yang H."/>
            <person name="Du X."/>
            <person name="Chen L."/>
            <person name="Yang M."/>
            <person name="Gaffney P.M."/>
            <person name="Wang S."/>
            <person name="Luo L."/>
            <person name="She Z."/>
            <person name="Ming Y."/>
            <person name="Huang W."/>
            <person name="Zhang S."/>
            <person name="Huang B."/>
            <person name="Zhang Y."/>
            <person name="Qu T."/>
            <person name="Ni P."/>
            <person name="Miao G."/>
            <person name="Wang J."/>
            <person name="Wang Q."/>
            <person name="Steinberg C.E."/>
            <person name="Wang H."/>
            <person name="Li N."/>
            <person name="Qian L."/>
            <person name="Zhang G."/>
            <person name="Li Y."/>
            <person name="Yang H."/>
            <person name="Liu X."/>
            <person name="Wang J."/>
            <person name="Yin Y."/>
            <person name="Wang J."/>
        </authorList>
    </citation>
    <scope>NUCLEOTIDE SEQUENCE [LARGE SCALE GENOMIC DNA]</scope>
    <source>
        <strain evidence="2">05x7-T-G4-1.051#20</strain>
    </source>
</reference>
<protein>
    <submittedName>
        <fullName evidence="2">Uncharacterized protein</fullName>
    </submittedName>
</protein>
<sequence>MERRMEVTELGQISSDVPTRLDCRSLTNQNSVLDDRKYQKYSIEEHKDYVPSGIESVDKPSCTTLPSKKKWTME</sequence>
<feature type="region of interest" description="Disordered" evidence="1">
    <location>
        <begin position="52"/>
        <end position="74"/>
    </location>
</feature>
<proteinExistence type="predicted"/>
<dbReference type="InParanoid" id="K1QIP2"/>